<evidence type="ECO:0000256" key="4">
    <source>
        <dbReference type="ARBA" id="ARBA00023125"/>
    </source>
</evidence>
<evidence type="ECO:0000256" key="2">
    <source>
        <dbReference type="ARBA" id="ARBA00009543"/>
    </source>
</evidence>
<evidence type="ECO:0000259" key="8">
    <source>
        <dbReference type="Pfam" id="PF02270"/>
    </source>
</evidence>
<keyword evidence="6" id="KW-0539">Nucleus</keyword>
<proteinExistence type="inferred from homology"/>
<name>A0ABY7CZZ7_9BASI</name>
<dbReference type="CDD" id="cd07980">
    <property type="entry name" value="TFIIF_beta"/>
    <property type="match status" value="1"/>
</dbReference>
<dbReference type="SUPFAM" id="SSF50916">
    <property type="entry name" value="Rap30/74 interaction domains"/>
    <property type="match status" value="1"/>
</dbReference>
<comment type="similarity">
    <text evidence="2">Belongs to the TFIIF beta subunit family.</text>
</comment>
<dbReference type="InterPro" id="IPR003196">
    <property type="entry name" value="TFIIF_beta"/>
</dbReference>
<keyword evidence="3" id="KW-0805">Transcription regulation</keyword>
<dbReference type="RefSeq" id="XP_053026321.1">
    <property type="nucleotide sequence ID" value="XM_053162335.1"/>
</dbReference>
<keyword evidence="5" id="KW-0804">Transcription</keyword>
<dbReference type="Gene3D" id="1.10.10.10">
    <property type="entry name" value="Winged helix-like DNA-binding domain superfamily/Winged helix DNA-binding domain"/>
    <property type="match status" value="1"/>
</dbReference>
<dbReference type="InterPro" id="IPR040450">
    <property type="entry name" value="TFIIF_beta_HTH"/>
</dbReference>
<dbReference type="SUPFAM" id="SSF46785">
    <property type="entry name" value="Winged helix' DNA-binding domain"/>
    <property type="match status" value="1"/>
</dbReference>
<dbReference type="PANTHER" id="PTHR10445">
    <property type="entry name" value="GENERAL TRANSCRIPTION FACTOR IIF SUBUNIT 2"/>
    <property type="match status" value="1"/>
</dbReference>
<feature type="region of interest" description="Disordered" evidence="7">
    <location>
        <begin position="609"/>
        <end position="639"/>
    </location>
</feature>
<dbReference type="Pfam" id="PF02270">
    <property type="entry name" value="TFIIF_beta"/>
    <property type="match status" value="1"/>
</dbReference>
<feature type="compositionally biased region" description="Basic and acidic residues" evidence="7">
    <location>
        <begin position="655"/>
        <end position="664"/>
    </location>
</feature>
<organism evidence="10 11">
    <name type="scientific">Puccinia triticina</name>
    <dbReference type="NCBI Taxonomy" id="208348"/>
    <lineage>
        <taxon>Eukaryota</taxon>
        <taxon>Fungi</taxon>
        <taxon>Dikarya</taxon>
        <taxon>Basidiomycota</taxon>
        <taxon>Pucciniomycotina</taxon>
        <taxon>Pucciniomycetes</taxon>
        <taxon>Pucciniales</taxon>
        <taxon>Pucciniaceae</taxon>
        <taxon>Puccinia</taxon>
    </lineage>
</organism>
<evidence type="ECO:0000256" key="7">
    <source>
        <dbReference type="SAM" id="MobiDB-lite"/>
    </source>
</evidence>
<dbReference type="EMBL" id="CP110433">
    <property type="protein sequence ID" value="WAQ90766.1"/>
    <property type="molecule type" value="Genomic_DNA"/>
</dbReference>
<feature type="domain" description="TFIIF beta subunit HTH" evidence="8">
    <location>
        <begin position="231"/>
        <end position="294"/>
    </location>
</feature>
<evidence type="ECO:0000256" key="5">
    <source>
        <dbReference type="ARBA" id="ARBA00023163"/>
    </source>
</evidence>
<gene>
    <name evidence="10" type="ORF">PtA15_13A165</name>
</gene>
<sequence>MEDEKERLSIDLDMTPVVEEEDCDEDLDISEVGTLTWLVKIPKFLSERWLQQAQLSGPRTELGVMRVYEEDHTGKRKIELLLEDVPGLAPVPKQYKLDVRNAATTNLYVFDELSKPEPVASTSKPDPVESTSINKFDKPRRVRPKVARRPKLSGTIAHECQVSPVLDDNYRAVMRARQQKASQPKRTIQRVNQDIGTLNRMASGVTTHAQASKFAAFTRSVTKSQGTEKFTRMPRTELIDALFASFLRYDYWATKTLRAQVKQPEAYLKEVLSEIATLLKAGPYNGHWVLKPQYAELNRSKAAANREPHNSPPHYLILPAHSSIHNRILFAISFLTIHPLFQLFPSSPVPTSEHHAKYFTKNSYRLAIMSSGTPAISTPPSSDQPTDLPSPNLEFSSQGPSPMTMLTFFKGPSRNKKTENPVRKSICFGFVSNNPAQQQPPTRNADRPRVVTNWKSESETQREIAHSLDQPVFSSINRFSCPQTGERIEPLNLKSIPAEVLLPFGQRESEIFELLAERQNVGLYNRLKDRLQADDWSKFENDLLRASRSEMGDQEWIMAIRALIEPLDNNLWVSFRGLIGADGLDHQETSNVAMEHDWHVQPFKVRRSSFRSADGRRRRDSQHGRSFSESSLSGGFAGGESDLDSISVISQSPRARMESIKEQEGLEAEDSSVPFDNCPMLQTCSDSGDDEPDESHVLALKILDGPSDPHPSIDTSGKNAYCLLPHGLKYSFGQVIDHGLGLQSLNLPA</sequence>
<evidence type="ECO:0000256" key="3">
    <source>
        <dbReference type="ARBA" id="ARBA00023015"/>
    </source>
</evidence>
<evidence type="ECO:0000313" key="10">
    <source>
        <dbReference type="EMBL" id="WAQ90766.1"/>
    </source>
</evidence>
<feature type="compositionally biased region" description="Polar residues" evidence="7">
    <location>
        <begin position="624"/>
        <end position="633"/>
    </location>
</feature>
<evidence type="ECO:0000256" key="1">
    <source>
        <dbReference type="ARBA" id="ARBA00004123"/>
    </source>
</evidence>
<keyword evidence="11" id="KW-1185">Reference proteome</keyword>
<reference evidence="10" key="1">
    <citation type="submission" date="2022-10" db="EMBL/GenBank/DDBJ databases">
        <title>Puccinia triticina Genome sequencing and assembly.</title>
        <authorList>
            <person name="Li C."/>
        </authorList>
    </citation>
    <scope>NUCLEOTIDE SEQUENCE</scope>
    <source>
        <strain evidence="10">Pt15</strain>
    </source>
</reference>
<feature type="compositionally biased region" description="Basic and acidic residues" evidence="7">
    <location>
        <begin position="613"/>
        <end position="623"/>
    </location>
</feature>
<dbReference type="Pfam" id="PF17683">
    <property type="entry name" value="TFIIF_beta_N"/>
    <property type="match status" value="1"/>
</dbReference>
<comment type="subcellular location">
    <subcellularLocation>
        <location evidence="1">Nucleus</location>
    </subcellularLocation>
</comment>
<keyword evidence="4" id="KW-0238">DNA-binding</keyword>
<evidence type="ECO:0008006" key="12">
    <source>
        <dbReference type="Google" id="ProtNLM"/>
    </source>
</evidence>
<dbReference type="InterPro" id="IPR036390">
    <property type="entry name" value="WH_DNA-bd_sf"/>
</dbReference>
<evidence type="ECO:0000256" key="6">
    <source>
        <dbReference type="ARBA" id="ARBA00023242"/>
    </source>
</evidence>
<dbReference type="GeneID" id="77803230"/>
<evidence type="ECO:0000259" key="9">
    <source>
        <dbReference type="Pfam" id="PF17683"/>
    </source>
</evidence>
<evidence type="ECO:0000313" key="11">
    <source>
        <dbReference type="Proteomes" id="UP001164743"/>
    </source>
</evidence>
<dbReference type="InterPro" id="IPR040504">
    <property type="entry name" value="TFIIF_beta_N"/>
</dbReference>
<protein>
    <recommendedName>
        <fullName evidence="12">Transcription initiation factor IIF subunit beta</fullName>
    </recommendedName>
</protein>
<dbReference type="PANTHER" id="PTHR10445:SF0">
    <property type="entry name" value="GENERAL TRANSCRIPTION FACTOR IIF SUBUNIT 2"/>
    <property type="match status" value="1"/>
</dbReference>
<dbReference type="Proteomes" id="UP001164743">
    <property type="component" value="Chromosome 13A"/>
</dbReference>
<feature type="domain" description="TFIIF beta subunit N-terminal" evidence="9">
    <location>
        <begin position="36"/>
        <end position="165"/>
    </location>
</feature>
<feature type="region of interest" description="Disordered" evidence="7">
    <location>
        <begin position="654"/>
        <end position="674"/>
    </location>
</feature>
<accession>A0ABY7CZZ7</accession>
<feature type="region of interest" description="Disordered" evidence="7">
    <location>
        <begin position="371"/>
        <end position="401"/>
    </location>
</feature>
<dbReference type="InterPro" id="IPR011039">
    <property type="entry name" value="TFIIF_interaction"/>
</dbReference>
<dbReference type="InterPro" id="IPR036388">
    <property type="entry name" value="WH-like_DNA-bd_sf"/>
</dbReference>